<dbReference type="GeneID" id="83219671"/>
<dbReference type="EMBL" id="JARTCD010000119">
    <property type="protein sequence ID" value="KAJ8652106.1"/>
    <property type="molecule type" value="Genomic_DNA"/>
</dbReference>
<comment type="caution">
    <text evidence="3">The sequence shown here is derived from an EMBL/GenBank/DDBJ whole genome shotgun (WGS) entry which is preliminary data.</text>
</comment>
<accession>A0AAD7UTP3</accession>
<dbReference type="InterPro" id="IPR021109">
    <property type="entry name" value="Peptidase_aspartic_dom_sf"/>
</dbReference>
<keyword evidence="1" id="KW-0064">Aspartyl protease</keyword>
<dbReference type="SUPFAM" id="SSF50630">
    <property type="entry name" value="Acid proteases"/>
    <property type="match status" value="1"/>
</dbReference>
<keyword evidence="1" id="KW-0378">Hydrolase</keyword>
<proteinExistence type="predicted"/>
<dbReference type="RefSeq" id="XP_058337020.1">
    <property type="nucleotide sequence ID" value="XM_058492230.1"/>
</dbReference>
<dbReference type="InterPro" id="IPR001969">
    <property type="entry name" value="Aspartic_peptidase_AS"/>
</dbReference>
<evidence type="ECO:0000313" key="4">
    <source>
        <dbReference type="Proteomes" id="UP001234581"/>
    </source>
</evidence>
<dbReference type="AlphaFoldDB" id="A0AAD7UTP3"/>
<organism evidence="3 4">
    <name type="scientific">Lichtheimia ornata</name>
    <dbReference type="NCBI Taxonomy" id="688661"/>
    <lineage>
        <taxon>Eukaryota</taxon>
        <taxon>Fungi</taxon>
        <taxon>Fungi incertae sedis</taxon>
        <taxon>Mucoromycota</taxon>
        <taxon>Mucoromycotina</taxon>
        <taxon>Mucoromycetes</taxon>
        <taxon>Mucorales</taxon>
        <taxon>Lichtheimiaceae</taxon>
        <taxon>Lichtheimia</taxon>
    </lineage>
</organism>
<dbReference type="PROSITE" id="PS00141">
    <property type="entry name" value="ASP_PROTEASE"/>
    <property type="match status" value="1"/>
</dbReference>
<protein>
    <submittedName>
        <fullName evidence="3">Uncharacterized protein</fullName>
    </submittedName>
</protein>
<dbReference type="GO" id="GO:0004190">
    <property type="term" value="F:aspartic-type endopeptidase activity"/>
    <property type="evidence" value="ECO:0007669"/>
    <property type="project" value="UniProtKB-KW"/>
</dbReference>
<evidence type="ECO:0000256" key="2">
    <source>
        <dbReference type="SAM" id="MobiDB-lite"/>
    </source>
</evidence>
<evidence type="ECO:0000256" key="1">
    <source>
        <dbReference type="ARBA" id="ARBA00022750"/>
    </source>
</evidence>
<name>A0AAD7UTP3_9FUNG</name>
<dbReference type="Proteomes" id="UP001234581">
    <property type="component" value="Unassembled WGS sequence"/>
</dbReference>
<keyword evidence="4" id="KW-1185">Reference proteome</keyword>
<evidence type="ECO:0000313" key="3">
    <source>
        <dbReference type="EMBL" id="KAJ8652106.1"/>
    </source>
</evidence>
<reference evidence="3 4" key="1">
    <citation type="submission" date="2023-03" db="EMBL/GenBank/DDBJ databases">
        <title>Genome sequence of Lichtheimia ornata CBS 291.66.</title>
        <authorList>
            <person name="Mohabir J.T."/>
            <person name="Shea T.P."/>
            <person name="Kurbessoian T."/>
            <person name="Berby B."/>
            <person name="Fontaine J."/>
            <person name="Livny J."/>
            <person name="Gnirke A."/>
            <person name="Stajich J.E."/>
            <person name="Cuomo C.A."/>
        </authorList>
    </citation>
    <scope>NUCLEOTIDE SEQUENCE [LARGE SCALE GENOMIC DNA]</scope>
    <source>
        <strain evidence="3">CBS 291.66</strain>
    </source>
</reference>
<dbReference type="GO" id="GO:0006508">
    <property type="term" value="P:proteolysis"/>
    <property type="evidence" value="ECO:0007669"/>
    <property type="project" value="InterPro"/>
</dbReference>
<gene>
    <name evidence="3" type="ORF">O0I10_012296</name>
</gene>
<dbReference type="Gene3D" id="2.40.70.10">
    <property type="entry name" value="Acid Proteases"/>
    <property type="match status" value="1"/>
</dbReference>
<sequence length="194" mass="21798">MQADPPQPTNTNQETPQPLVKKKRKPPRRLPVPVQRKDIWRRLMQVDAGLTIADWLSMDRQAYMDIRDGLRYLYGRKPKAQVAGVQGVGVQGAAPVNLINQDLSSEDSWSDGSDFEDYESEDGEFNVHSEIDAYDSDDTEADYPYDYAKMRKSRPLRAPIVIHGECIDAIFDTGASVSVISKKLADKLHLCDGC</sequence>
<keyword evidence="1" id="KW-0645">Protease</keyword>
<feature type="compositionally biased region" description="Low complexity" evidence="2">
    <location>
        <begin position="9"/>
        <end position="19"/>
    </location>
</feature>
<feature type="region of interest" description="Disordered" evidence="2">
    <location>
        <begin position="1"/>
        <end position="33"/>
    </location>
</feature>